<dbReference type="SUPFAM" id="SSF103196">
    <property type="entry name" value="Roadblock/LC7 domain"/>
    <property type="match status" value="1"/>
</dbReference>
<dbReference type="PANTHER" id="PTHR36222">
    <property type="entry name" value="SERINE PROTEASE INHIBITOR RV3364C"/>
    <property type="match status" value="1"/>
</dbReference>
<dbReference type="SMART" id="SM00960">
    <property type="entry name" value="Robl_LC7"/>
    <property type="match status" value="1"/>
</dbReference>
<dbReference type="PANTHER" id="PTHR36222:SF1">
    <property type="entry name" value="SERINE PROTEASE INHIBITOR RV3364C"/>
    <property type="match status" value="1"/>
</dbReference>
<evidence type="ECO:0000313" key="3">
    <source>
        <dbReference type="Proteomes" id="UP000631670"/>
    </source>
</evidence>
<name>A0ABR9IDB6_9PSEU</name>
<dbReference type="EMBL" id="JADBEG010000001">
    <property type="protein sequence ID" value="MBE1501170.1"/>
    <property type="molecule type" value="Genomic_DNA"/>
</dbReference>
<reference evidence="2 3" key="1">
    <citation type="submission" date="2020-10" db="EMBL/GenBank/DDBJ databases">
        <title>Sequencing the genomes of 1000 actinobacteria strains.</title>
        <authorList>
            <person name="Klenk H.-P."/>
        </authorList>
    </citation>
    <scope>NUCLEOTIDE SEQUENCE [LARGE SCALE GENOMIC DNA]</scope>
    <source>
        <strain evidence="2 3">DSM 44653</strain>
    </source>
</reference>
<dbReference type="Pfam" id="PF03259">
    <property type="entry name" value="Robl_LC7"/>
    <property type="match status" value="1"/>
</dbReference>
<feature type="domain" description="Roadblock/LAMTOR2" evidence="1">
    <location>
        <begin position="7"/>
        <end position="96"/>
    </location>
</feature>
<accession>A0ABR9IDB6</accession>
<proteinExistence type="predicted"/>
<dbReference type="Proteomes" id="UP000631670">
    <property type="component" value="Unassembled WGS sequence"/>
</dbReference>
<protein>
    <submittedName>
        <fullName evidence="2">Regulator of Ras-like GTPase activity (Roadblock/LC7/MglB family)</fullName>
    </submittedName>
</protein>
<gene>
    <name evidence="2" type="ORF">H4696_008270</name>
</gene>
<evidence type="ECO:0000313" key="2">
    <source>
        <dbReference type="EMBL" id="MBE1501170.1"/>
    </source>
</evidence>
<dbReference type="RefSeq" id="WP_086856923.1">
    <property type="nucleotide sequence ID" value="NZ_JADBEG010000001.1"/>
</dbReference>
<comment type="caution">
    <text evidence="2">The sequence shown here is derived from an EMBL/GenBank/DDBJ whole genome shotgun (WGS) entry which is preliminary data.</text>
</comment>
<dbReference type="InterPro" id="IPR053141">
    <property type="entry name" value="Mycobact_SerProt_Inhib_Rv3364c"/>
</dbReference>
<keyword evidence="3" id="KW-1185">Reference proteome</keyword>
<evidence type="ECO:0000259" key="1">
    <source>
        <dbReference type="SMART" id="SM00960"/>
    </source>
</evidence>
<dbReference type="Gene3D" id="3.30.450.30">
    <property type="entry name" value="Dynein light chain 2a, cytoplasmic"/>
    <property type="match status" value="1"/>
</dbReference>
<dbReference type="InterPro" id="IPR004942">
    <property type="entry name" value="Roadblock/LAMTOR2_dom"/>
</dbReference>
<organism evidence="2 3">
    <name type="scientific">Amycolatopsis lexingtonensis</name>
    <dbReference type="NCBI Taxonomy" id="218822"/>
    <lineage>
        <taxon>Bacteria</taxon>
        <taxon>Bacillati</taxon>
        <taxon>Actinomycetota</taxon>
        <taxon>Actinomycetes</taxon>
        <taxon>Pseudonocardiales</taxon>
        <taxon>Pseudonocardiaceae</taxon>
        <taxon>Amycolatopsis</taxon>
    </lineage>
</organism>
<sequence>MDRDALAAELNALRRRVNGVTDTLVAGVDGLLIVADTEDRIDPDSVSALAAAHLGLAHTTAATIGQGAFRQAVVRSSGGYLAVYSVDRLALMVVLGDEGLDIGRLHHASLPTIERIGSILTAC</sequence>